<dbReference type="Gene3D" id="3.30.450.20">
    <property type="entry name" value="PAS domain"/>
    <property type="match status" value="1"/>
</dbReference>
<evidence type="ECO:0000259" key="5">
    <source>
        <dbReference type="PROSITE" id="PS50109"/>
    </source>
</evidence>
<evidence type="ECO:0000256" key="2">
    <source>
        <dbReference type="ARBA" id="ARBA00012438"/>
    </source>
</evidence>
<dbReference type="Gene3D" id="1.10.287.130">
    <property type="match status" value="1"/>
</dbReference>
<feature type="domain" description="Histidine kinase" evidence="5">
    <location>
        <begin position="204"/>
        <end position="417"/>
    </location>
</feature>
<organism evidence="8 9">
    <name type="scientific">Pelotalea chapellei</name>
    <dbReference type="NCBI Taxonomy" id="44671"/>
    <lineage>
        <taxon>Bacteria</taxon>
        <taxon>Pseudomonadati</taxon>
        <taxon>Thermodesulfobacteriota</taxon>
        <taxon>Desulfuromonadia</taxon>
        <taxon>Geobacterales</taxon>
        <taxon>Geobacteraceae</taxon>
        <taxon>Pelotalea</taxon>
    </lineage>
</organism>
<evidence type="ECO:0000259" key="7">
    <source>
        <dbReference type="PROSITE" id="PS50113"/>
    </source>
</evidence>
<dbReference type="SUPFAM" id="SSF55785">
    <property type="entry name" value="PYP-like sensor domain (PAS domain)"/>
    <property type="match status" value="1"/>
</dbReference>
<name>A0ABS5U3W3_9BACT</name>
<dbReference type="CDD" id="cd00075">
    <property type="entry name" value="HATPase"/>
    <property type="match status" value="1"/>
</dbReference>
<dbReference type="Pfam" id="PF02518">
    <property type="entry name" value="HATPase_c"/>
    <property type="match status" value="1"/>
</dbReference>
<evidence type="ECO:0000313" key="9">
    <source>
        <dbReference type="Proteomes" id="UP000784128"/>
    </source>
</evidence>
<dbReference type="SUPFAM" id="SSF55874">
    <property type="entry name" value="ATPase domain of HSP90 chaperone/DNA topoisomerase II/histidine kinase"/>
    <property type="match status" value="1"/>
</dbReference>
<dbReference type="PRINTS" id="PR00344">
    <property type="entry name" value="BCTRLSENSOR"/>
</dbReference>
<dbReference type="Gene3D" id="3.30.565.10">
    <property type="entry name" value="Histidine kinase-like ATPase, C-terminal domain"/>
    <property type="match status" value="1"/>
</dbReference>
<dbReference type="InterPro" id="IPR013655">
    <property type="entry name" value="PAS_fold_3"/>
</dbReference>
<dbReference type="InterPro" id="IPR004358">
    <property type="entry name" value="Sig_transdc_His_kin-like_C"/>
</dbReference>
<sequence length="420" mass="47766">MKNSLHWLPESEELYRTVADFTMDWEYWLSTDGSFRYVSPSCEEVSGYTRDQFYNDSDLLARIIHPEDLTLFKEHMQRIFHNESTEPLVFRIITHEGQERWISQVCRAIYGPDGTFMGQRASNRDITDLKIAEKLVLQKTLQLEKEVAERQAAQKNLALKQLELEEINQSLEERVKKTIEELRQKDQMMITQGRQAAMGEMIGNIAHQWRQPLNALSLLLANIKDAYTYNELDAAYMEQATADGNRLVQKMSATITDFRNFFRPDKERVSFPAIKQVTSAIDLMSSSFNNSNISIRVDSDPKVVLYGFPNEFSQVLLNLLSNAKEAILAHGVARGEVVINISAEEGQGVVTLRDNGGGIRTDLLDRIFEPYFSTKSMGTGIGLYMSKMIIEQNMEGTITAHNVEGGAEFKIKTPLSQSEP</sequence>
<keyword evidence="4" id="KW-0175">Coiled coil</keyword>
<keyword evidence="9" id="KW-1185">Reference proteome</keyword>
<feature type="domain" description="PAS" evidence="6">
    <location>
        <begin position="11"/>
        <end position="83"/>
    </location>
</feature>
<dbReference type="SMART" id="SM00388">
    <property type="entry name" value="HisKA"/>
    <property type="match status" value="1"/>
</dbReference>
<evidence type="ECO:0000256" key="4">
    <source>
        <dbReference type="SAM" id="Coils"/>
    </source>
</evidence>
<dbReference type="Proteomes" id="UP000784128">
    <property type="component" value="Unassembled WGS sequence"/>
</dbReference>
<dbReference type="SMART" id="SM00387">
    <property type="entry name" value="HATPase_c"/>
    <property type="match status" value="1"/>
</dbReference>
<dbReference type="PROSITE" id="PS50112">
    <property type="entry name" value="PAS"/>
    <property type="match status" value="1"/>
</dbReference>
<accession>A0ABS5U3W3</accession>
<dbReference type="InterPro" id="IPR003594">
    <property type="entry name" value="HATPase_dom"/>
</dbReference>
<dbReference type="InterPro" id="IPR036097">
    <property type="entry name" value="HisK_dim/P_sf"/>
</dbReference>
<feature type="coiled-coil region" evidence="4">
    <location>
        <begin position="143"/>
        <end position="188"/>
    </location>
</feature>
<evidence type="ECO:0000259" key="6">
    <source>
        <dbReference type="PROSITE" id="PS50112"/>
    </source>
</evidence>
<proteinExistence type="predicted"/>
<dbReference type="InterPro" id="IPR036890">
    <property type="entry name" value="HATPase_C_sf"/>
</dbReference>
<dbReference type="EC" id="2.7.13.3" evidence="2"/>
<dbReference type="CDD" id="cd00130">
    <property type="entry name" value="PAS"/>
    <property type="match status" value="1"/>
</dbReference>
<dbReference type="PROSITE" id="PS50109">
    <property type="entry name" value="HIS_KIN"/>
    <property type="match status" value="1"/>
</dbReference>
<dbReference type="RefSeq" id="WP_214296066.1">
    <property type="nucleotide sequence ID" value="NZ_JAHDYS010000001.1"/>
</dbReference>
<dbReference type="PANTHER" id="PTHR43065">
    <property type="entry name" value="SENSOR HISTIDINE KINASE"/>
    <property type="match status" value="1"/>
</dbReference>
<comment type="caution">
    <text evidence="8">The sequence shown here is derived from an EMBL/GenBank/DDBJ whole genome shotgun (WGS) entry which is preliminary data.</text>
</comment>
<keyword evidence="3" id="KW-0597">Phosphoprotein</keyword>
<reference evidence="8 9" key="1">
    <citation type="submission" date="2021-05" db="EMBL/GenBank/DDBJ databases">
        <title>The draft genome of Geobacter chapellei DSM 13688.</title>
        <authorList>
            <person name="Xu Z."/>
            <person name="Masuda Y."/>
            <person name="Itoh H."/>
            <person name="Senoo K."/>
        </authorList>
    </citation>
    <scope>NUCLEOTIDE SEQUENCE [LARGE SCALE GENOMIC DNA]</scope>
    <source>
        <strain evidence="8 9">DSM 13688</strain>
    </source>
</reference>
<evidence type="ECO:0000256" key="1">
    <source>
        <dbReference type="ARBA" id="ARBA00000085"/>
    </source>
</evidence>
<dbReference type="EMBL" id="JAHDYS010000001">
    <property type="protein sequence ID" value="MBT1070363.1"/>
    <property type="molecule type" value="Genomic_DNA"/>
</dbReference>
<comment type="catalytic activity">
    <reaction evidence="1">
        <text>ATP + protein L-histidine = ADP + protein N-phospho-L-histidine.</text>
        <dbReference type="EC" id="2.7.13.3"/>
    </reaction>
</comment>
<dbReference type="InterPro" id="IPR003661">
    <property type="entry name" value="HisK_dim/P_dom"/>
</dbReference>
<evidence type="ECO:0000256" key="3">
    <source>
        <dbReference type="ARBA" id="ARBA00022553"/>
    </source>
</evidence>
<evidence type="ECO:0000313" key="8">
    <source>
        <dbReference type="EMBL" id="MBT1070363.1"/>
    </source>
</evidence>
<dbReference type="InterPro" id="IPR005467">
    <property type="entry name" value="His_kinase_dom"/>
</dbReference>
<dbReference type="InterPro" id="IPR000700">
    <property type="entry name" value="PAS-assoc_C"/>
</dbReference>
<dbReference type="Pfam" id="PF08447">
    <property type="entry name" value="PAS_3"/>
    <property type="match status" value="1"/>
</dbReference>
<dbReference type="SUPFAM" id="SSF47384">
    <property type="entry name" value="Homodimeric domain of signal transducing histidine kinase"/>
    <property type="match status" value="1"/>
</dbReference>
<protein>
    <recommendedName>
        <fullName evidence="2">histidine kinase</fullName>
        <ecNumber evidence="2">2.7.13.3</ecNumber>
    </recommendedName>
</protein>
<dbReference type="InterPro" id="IPR035965">
    <property type="entry name" value="PAS-like_dom_sf"/>
</dbReference>
<feature type="domain" description="PAC" evidence="7">
    <location>
        <begin position="86"/>
        <end position="138"/>
    </location>
</feature>
<gene>
    <name evidence="8" type="ORF">KJB30_01060</name>
</gene>
<dbReference type="NCBIfam" id="TIGR00229">
    <property type="entry name" value="sensory_box"/>
    <property type="match status" value="1"/>
</dbReference>
<dbReference type="InterPro" id="IPR000014">
    <property type="entry name" value="PAS"/>
</dbReference>
<dbReference type="PROSITE" id="PS50113">
    <property type="entry name" value="PAC"/>
    <property type="match status" value="1"/>
</dbReference>